<dbReference type="AlphaFoldDB" id="A0A164AC95"/>
<reference evidence="1 2" key="1">
    <citation type="submission" date="2016-03" db="EMBL/GenBank/DDBJ databases">
        <title>Microsymbionts genomes from the relict species Vavilovia formosa (Stev.) Fed.</title>
        <authorList>
            <person name="Kopat V."/>
            <person name="Chirak E."/>
            <person name="Kimeklis A."/>
            <person name="Andronov E."/>
        </authorList>
    </citation>
    <scope>NUCLEOTIDE SEQUENCE [LARGE SCALE GENOMIC DNA]</scope>
    <source>
        <strain evidence="1 2">Vaf07</strain>
    </source>
</reference>
<dbReference type="EMBL" id="LVYV01000003">
    <property type="protein sequence ID" value="KZD24586.1"/>
    <property type="molecule type" value="Genomic_DNA"/>
</dbReference>
<accession>A0A164AC95</accession>
<evidence type="ECO:0000313" key="2">
    <source>
        <dbReference type="Proteomes" id="UP000076574"/>
    </source>
</evidence>
<keyword evidence="2" id="KW-1185">Reference proteome</keyword>
<dbReference type="Proteomes" id="UP000076574">
    <property type="component" value="Unassembled WGS sequence"/>
</dbReference>
<gene>
    <name evidence="1" type="ORF">A4A58_22235</name>
</gene>
<organism evidence="1 2">
    <name type="scientific">Tardiphaga robiniae</name>
    <dbReference type="NCBI Taxonomy" id="943830"/>
    <lineage>
        <taxon>Bacteria</taxon>
        <taxon>Pseudomonadati</taxon>
        <taxon>Pseudomonadota</taxon>
        <taxon>Alphaproteobacteria</taxon>
        <taxon>Hyphomicrobiales</taxon>
        <taxon>Nitrobacteraceae</taxon>
        <taxon>Tardiphaga</taxon>
    </lineage>
</organism>
<comment type="caution">
    <text evidence="1">The sequence shown here is derived from an EMBL/GenBank/DDBJ whole genome shotgun (WGS) entry which is preliminary data.</text>
</comment>
<protein>
    <submittedName>
        <fullName evidence="1">Uncharacterized protein</fullName>
    </submittedName>
</protein>
<dbReference type="STRING" id="943830.A4A58_22235"/>
<dbReference type="RefSeq" id="WP_068730896.1">
    <property type="nucleotide sequence ID" value="NZ_LVYV01000003.1"/>
</dbReference>
<evidence type="ECO:0000313" key="1">
    <source>
        <dbReference type="EMBL" id="KZD24586.1"/>
    </source>
</evidence>
<proteinExistence type="predicted"/>
<dbReference type="OrthoDB" id="8265882at2"/>
<name>A0A164AC95_9BRAD</name>
<sequence>MTKLANLNFRIARLRYQMKGVQSDIRLLTNAGLDCANASMRLRRMQADLLVLIAEREGLACPA</sequence>